<comment type="caution">
    <text evidence="1">The sequence shown here is derived from an EMBL/GenBank/DDBJ whole genome shotgun (WGS) entry which is preliminary data.</text>
</comment>
<accession>A0A8S3RSJ0</accession>
<dbReference type="OrthoDB" id="10458840at2759"/>
<sequence>MQPLFPSLIKTLNTSAIHVVWMPVKPSLYANLRHVVPAVCLPGPFGSHFDECAFMMNANPEHHPNSVMDIIYDETPSLRMFITKNGGFQTLKRQLAQRFGPFKFEDDDDGKLVLLRVIEIQEGVNRLYEMVTAYFNQPLWQDIQHVSNQIIYGDDASEEELEEAEHVIPEHSPSKYL</sequence>
<gene>
    <name evidence="1" type="ORF">MEDL_23602</name>
</gene>
<keyword evidence="2" id="KW-1185">Reference proteome</keyword>
<evidence type="ECO:0000313" key="2">
    <source>
        <dbReference type="Proteomes" id="UP000683360"/>
    </source>
</evidence>
<evidence type="ECO:0000313" key="1">
    <source>
        <dbReference type="EMBL" id="CAG2209471.1"/>
    </source>
</evidence>
<dbReference type="AlphaFoldDB" id="A0A8S3RSJ0"/>
<reference evidence="1" key="1">
    <citation type="submission" date="2021-03" db="EMBL/GenBank/DDBJ databases">
        <authorList>
            <person name="Bekaert M."/>
        </authorList>
    </citation>
    <scope>NUCLEOTIDE SEQUENCE</scope>
</reference>
<dbReference type="Proteomes" id="UP000683360">
    <property type="component" value="Unassembled WGS sequence"/>
</dbReference>
<protein>
    <submittedName>
        <fullName evidence="1">Uncharacterized protein</fullName>
    </submittedName>
</protein>
<proteinExistence type="predicted"/>
<dbReference type="EMBL" id="CAJPWZ010001182">
    <property type="protein sequence ID" value="CAG2209471.1"/>
    <property type="molecule type" value="Genomic_DNA"/>
</dbReference>
<name>A0A8S3RSJ0_MYTED</name>
<organism evidence="1 2">
    <name type="scientific">Mytilus edulis</name>
    <name type="common">Blue mussel</name>
    <dbReference type="NCBI Taxonomy" id="6550"/>
    <lineage>
        <taxon>Eukaryota</taxon>
        <taxon>Metazoa</taxon>
        <taxon>Spiralia</taxon>
        <taxon>Lophotrochozoa</taxon>
        <taxon>Mollusca</taxon>
        <taxon>Bivalvia</taxon>
        <taxon>Autobranchia</taxon>
        <taxon>Pteriomorphia</taxon>
        <taxon>Mytilida</taxon>
        <taxon>Mytiloidea</taxon>
        <taxon>Mytilidae</taxon>
        <taxon>Mytilinae</taxon>
        <taxon>Mytilus</taxon>
    </lineage>
</organism>